<feature type="compositionally biased region" description="Low complexity" evidence="1">
    <location>
        <begin position="811"/>
        <end position="824"/>
    </location>
</feature>
<keyword evidence="3" id="KW-1185">Reference proteome</keyword>
<accession>A0ABP1REZ0</accession>
<organism evidence="2 3">
    <name type="scientific">Orchesella dallaii</name>
    <dbReference type="NCBI Taxonomy" id="48710"/>
    <lineage>
        <taxon>Eukaryota</taxon>
        <taxon>Metazoa</taxon>
        <taxon>Ecdysozoa</taxon>
        <taxon>Arthropoda</taxon>
        <taxon>Hexapoda</taxon>
        <taxon>Collembola</taxon>
        <taxon>Entomobryomorpha</taxon>
        <taxon>Entomobryoidea</taxon>
        <taxon>Orchesellidae</taxon>
        <taxon>Orchesellinae</taxon>
        <taxon>Orchesella</taxon>
    </lineage>
</organism>
<feature type="compositionally biased region" description="Basic residues" evidence="1">
    <location>
        <begin position="768"/>
        <end position="784"/>
    </location>
</feature>
<feature type="region of interest" description="Disordered" evidence="1">
    <location>
        <begin position="395"/>
        <end position="420"/>
    </location>
</feature>
<gene>
    <name evidence="2" type="ORF">ODALV1_LOCUS20611</name>
</gene>
<feature type="region of interest" description="Disordered" evidence="1">
    <location>
        <begin position="432"/>
        <end position="474"/>
    </location>
</feature>
<feature type="compositionally biased region" description="Polar residues" evidence="1">
    <location>
        <begin position="405"/>
        <end position="420"/>
    </location>
</feature>
<feature type="region of interest" description="Disordered" evidence="1">
    <location>
        <begin position="598"/>
        <end position="655"/>
    </location>
</feature>
<name>A0ABP1REZ0_9HEXA</name>
<reference evidence="2 3" key="1">
    <citation type="submission" date="2024-08" db="EMBL/GenBank/DDBJ databases">
        <authorList>
            <person name="Cucini C."/>
            <person name="Frati F."/>
        </authorList>
    </citation>
    <scope>NUCLEOTIDE SEQUENCE [LARGE SCALE GENOMIC DNA]</scope>
</reference>
<feature type="region of interest" description="Disordered" evidence="1">
    <location>
        <begin position="734"/>
        <end position="872"/>
    </location>
</feature>
<protein>
    <submittedName>
        <fullName evidence="2">Uncharacterized protein</fullName>
    </submittedName>
</protein>
<feature type="compositionally biased region" description="Basic and acidic residues" evidence="1">
    <location>
        <begin position="863"/>
        <end position="872"/>
    </location>
</feature>
<dbReference type="EMBL" id="CAXLJM020000068">
    <property type="protein sequence ID" value="CAL8124436.1"/>
    <property type="molecule type" value="Genomic_DNA"/>
</dbReference>
<feature type="compositionally biased region" description="Polar residues" evidence="1">
    <location>
        <begin position="735"/>
        <end position="745"/>
    </location>
</feature>
<evidence type="ECO:0000256" key="1">
    <source>
        <dbReference type="SAM" id="MobiDB-lite"/>
    </source>
</evidence>
<feature type="region of interest" description="Disordered" evidence="1">
    <location>
        <begin position="91"/>
        <end position="111"/>
    </location>
</feature>
<feature type="compositionally biased region" description="Basic residues" evidence="1">
    <location>
        <begin position="458"/>
        <end position="470"/>
    </location>
</feature>
<feature type="compositionally biased region" description="Basic residues" evidence="1">
    <location>
        <begin position="13"/>
        <end position="22"/>
    </location>
</feature>
<feature type="region of interest" description="Disordered" evidence="1">
    <location>
        <begin position="1"/>
        <end position="30"/>
    </location>
</feature>
<evidence type="ECO:0000313" key="2">
    <source>
        <dbReference type="EMBL" id="CAL8124436.1"/>
    </source>
</evidence>
<proteinExistence type="predicted"/>
<evidence type="ECO:0000313" key="3">
    <source>
        <dbReference type="Proteomes" id="UP001642540"/>
    </source>
</evidence>
<feature type="compositionally biased region" description="Basic residues" evidence="1">
    <location>
        <begin position="624"/>
        <end position="633"/>
    </location>
</feature>
<dbReference type="Proteomes" id="UP001642540">
    <property type="component" value="Unassembled WGS sequence"/>
</dbReference>
<feature type="compositionally biased region" description="Acidic residues" evidence="1">
    <location>
        <begin position="841"/>
        <end position="853"/>
    </location>
</feature>
<comment type="caution">
    <text evidence="2">The sequence shown here is derived from an EMBL/GenBank/DDBJ whole genome shotgun (WGS) entry which is preliminary data.</text>
</comment>
<sequence length="888" mass="96076">MDPNRPRKDPRTTKTKTKAKTTHRVEARSIFSSQPLPGANVGLSQPGFGIISNLNDTMRRHQGEASSSSSSSNATIRISGMNHILGVAQQESHANCNPTPPSSEPQTSPSLVSLNNDIIYENSPSSYQVASMSIPNPSMNPVPVAADVRNHADLSLNPYVQVGESGASETFRDYIDFGDGSGSDLTNYGISLDGQNMGLNSGMDDYSRHYVPNMNESGTEHLQPVPISSEQYDSQQENWYHPERNPASAFQMLERFANPNPPFHIRQPGESIISQGTQGQHLHPLYPPNTLAPPTATIVAPEAQEQDLILLPGIPGQAQTYEDPGASYATNDDPRQYLLLNQGGSQPQSQIQHADYLSMTNESTEQQNQHMISDEDVLNVCLGNTPAALPPIQLMSTPAALPPSQLMSGNDNTQQQYQPQPTRSVIMHTNSVQHPNHESEIPSEPGSSLSVNDDVKVSPKKKKSVPRKPRKPVEVEKQNETLAELFISVIDKATCNKNQQIENAGLELVRISNVHGVDLVEGNASVRNEGEVSDKQGSLSNDLEGLASRVSLFSELPVNPESVYQGGDLFIMKTCHEGHPLPPSSGAAIVGASSLAQISPGVSESTPLTKKPRKKTEPKPKATTPRKPRVTKAKTKETDSTDKTSQNKGQRSKKVVKKELDQVQMEEVMLSAVGTVLGKDAAKYCEDEQVKVPIKLEETVSDGASATNKLVANLPDLTVSLLTMTEAELAALTTPSKTTAPVTSIKSERSDENSDASSIAENKDNKGKRATSGKSANRNRARRRVSLDVTSESGDDEDYTPRTTRSRSAKVKSVSSSGRSATGVDSDSRSSAGHRWKDSADYGEAEVTSDLDSESGTIKVVGKHGDNSAAQDERTIKRNEIFLRSCKM</sequence>
<feature type="compositionally biased region" description="Basic and acidic residues" evidence="1">
    <location>
        <begin position="1"/>
        <end position="12"/>
    </location>
</feature>